<reference evidence="2" key="1">
    <citation type="submission" date="2020-08" db="EMBL/GenBank/DDBJ databases">
        <title>Genome sequencing and assembly of the red palm weevil Rhynchophorus ferrugineus.</title>
        <authorList>
            <person name="Dias G.B."/>
            <person name="Bergman C.M."/>
            <person name="Manee M."/>
        </authorList>
    </citation>
    <scope>NUCLEOTIDE SEQUENCE</scope>
    <source>
        <strain evidence="2">AA-2017</strain>
        <tissue evidence="2">Whole larva</tissue>
    </source>
</reference>
<gene>
    <name evidence="2" type="ORF">GWI33_006892</name>
</gene>
<evidence type="ECO:0000313" key="3">
    <source>
        <dbReference type="Proteomes" id="UP000625711"/>
    </source>
</evidence>
<name>A0A834IGM0_RHYFE</name>
<dbReference type="Proteomes" id="UP000625711">
    <property type="component" value="Unassembled WGS sequence"/>
</dbReference>
<accession>A0A834IGM0</accession>
<dbReference type="AlphaFoldDB" id="A0A834IGM0"/>
<dbReference type="EMBL" id="JAACXV010001066">
    <property type="protein sequence ID" value="KAF7277553.1"/>
    <property type="molecule type" value="Genomic_DNA"/>
</dbReference>
<sequence>MASYADGNVISTHYHHRSDRHPTKSTDTDKIAGPEATILVADSGNNCGFSTVAETVRMPFRCHHYRSTAAE</sequence>
<proteinExistence type="predicted"/>
<protein>
    <submittedName>
        <fullName evidence="2">Uncharacterized protein</fullName>
    </submittedName>
</protein>
<feature type="region of interest" description="Disordered" evidence="1">
    <location>
        <begin position="1"/>
        <end position="31"/>
    </location>
</feature>
<organism evidence="2 3">
    <name type="scientific">Rhynchophorus ferrugineus</name>
    <name type="common">Red palm weevil</name>
    <name type="synonym">Curculio ferrugineus</name>
    <dbReference type="NCBI Taxonomy" id="354439"/>
    <lineage>
        <taxon>Eukaryota</taxon>
        <taxon>Metazoa</taxon>
        <taxon>Ecdysozoa</taxon>
        <taxon>Arthropoda</taxon>
        <taxon>Hexapoda</taxon>
        <taxon>Insecta</taxon>
        <taxon>Pterygota</taxon>
        <taxon>Neoptera</taxon>
        <taxon>Endopterygota</taxon>
        <taxon>Coleoptera</taxon>
        <taxon>Polyphaga</taxon>
        <taxon>Cucujiformia</taxon>
        <taxon>Curculionidae</taxon>
        <taxon>Dryophthorinae</taxon>
        <taxon>Rhynchophorus</taxon>
    </lineage>
</organism>
<comment type="caution">
    <text evidence="2">The sequence shown here is derived from an EMBL/GenBank/DDBJ whole genome shotgun (WGS) entry which is preliminary data.</text>
</comment>
<keyword evidence="3" id="KW-1185">Reference proteome</keyword>
<evidence type="ECO:0000313" key="2">
    <source>
        <dbReference type="EMBL" id="KAF7277553.1"/>
    </source>
</evidence>
<feature type="compositionally biased region" description="Basic and acidic residues" evidence="1">
    <location>
        <begin position="20"/>
        <end position="31"/>
    </location>
</feature>
<evidence type="ECO:0000256" key="1">
    <source>
        <dbReference type="SAM" id="MobiDB-lite"/>
    </source>
</evidence>